<feature type="transmembrane region" description="Helical" evidence="1">
    <location>
        <begin position="203"/>
        <end position="221"/>
    </location>
</feature>
<reference evidence="3 4" key="1">
    <citation type="submission" date="2021-12" db="EMBL/GenBank/DDBJ databases">
        <title>High titer production of polyol ester of fatty acids by Rhodotorula paludigena BS15 towards product separation-free biomass refinery.</title>
        <authorList>
            <person name="Mano J."/>
            <person name="Ono H."/>
            <person name="Tanaka T."/>
            <person name="Naito K."/>
            <person name="Sushida H."/>
            <person name="Ike M."/>
            <person name="Tokuyasu K."/>
            <person name="Kitaoka M."/>
        </authorList>
    </citation>
    <scope>NUCLEOTIDE SEQUENCE [LARGE SCALE GENOMIC DNA]</scope>
    <source>
        <strain evidence="3 4">BS15</strain>
    </source>
</reference>
<evidence type="ECO:0000313" key="3">
    <source>
        <dbReference type="EMBL" id="GJN87543.1"/>
    </source>
</evidence>
<feature type="domain" description="DUF7702" evidence="2">
    <location>
        <begin position="28"/>
        <end position="259"/>
    </location>
</feature>
<evidence type="ECO:0000256" key="1">
    <source>
        <dbReference type="SAM" id="Phobius"/>
    </source>
</evidence>
<feature type="transmembrane region" description="Helical" evidence="1">
    <location>
        <begin position="55"/>
        <end position="72"/>
    </location>
</feature>
<feature type="transmembrane region" description="Helical" evidence="1">
    <location>
        <begin position="170"/>
        <end position="191"/>
    </location>
</feature>
<evidence type="ECO:0000259" key="2">
    <source>
        <dbReference type="Pfam" id="PF24800"/>
    </source>
</evidence>
<feature type="transmembrane region" description="Helical" evidence="1">
    <location>
        <begin position="25"/>
        <end position="43"/>
    </location>
</feature>
<dbReference type="InterPro" id="IPR056119">
    <property type="entry name" value="DUF7702"/>
</dbReference>
<dbReference type="AlphaFoldDB" id="A0AAV5GB72"/>
<dbReference type="Pfam" id="PF24800">
    <property type="entry name" value="DUF7702"/>
    <property type="match status" value="1"/>
</dbReference>
<proteinExistence type="predicted"/>
<keyword evidence="1" id="KW-0812">Transmembrane</keyword>
<protein>
    <recommendedName>
        <fullName evidence="2">DUF7702 domain-containing protein</fullName>
    </recommendedName>
</protein>
<gene>
    <name evidence="3" type="ORF">Rhopal_000497-T1</name>
</gene>
<feature type="transmembrane region" description="Helical" evidence="1">
    <location>
        <begin position="128"/>
        <end position="150"/>
    </location>
</feature>
<dbReference type="Proteomes" id="UP001342314">
    <property type="component" value="Unassembled WGS sequence"/>
</dbReference>
<accession>A0AAV5GB72</accession>
<dbReference type="EMBL" id="BQKY01000001">
    <property type="protein sequence ID" value="GJN87543.1"/>
    <property type="molecule type" value="Genomic_DNA"/>
</dbReference>
<sequence length="312" mass="34378">MDSVASSLPKGFSLVGGIPLKSQDFAASIIFIVAFGLLIPLAFWRIIHKPTRSTVLIRPCVVLVARIATYAIRAVEANGNYAEGLFIAEQILLLLGLLPLCEPLISLLKFHVRRNWIPTPENVRDKSILGRVLWLLETALLVGIILGVVAGSKTSDAMSDPDELSSLKSYRYGISGLTLFVIVTAPIVAGFCTFQEGLPRQPLAFLVCCGAILLIPSIYKLDITLHPPSSFSASSKATFYCLSALPEWILVTVYLGVDLESLFAVKEGQWKERVAKKMRKGKWTGPYVARDEFEMHETRADGVQRTAWEDKV</sequence>
<name>A0AAV5GB72_9BASI</name>
<keyword evidence="1" id="KW-0472">Membrane</keyword>
<organism evidence="3 4">
    <name type="scientific">Rhodotorula paludigena</name>
    <dbReference type="NCBI Taxonomy" id="86838"/>
    <lineage>
        <taxon>Eukaryota</taxon>
        <taxon>Fungi</taxon>
        <taxon>Dikarya</taxon>
        <taxon>Basidiomycota</taxon>
        <taxon>Pucciniomycotina</taxon>
        <taxon>Microbotryomycetes</taxon>
        <taxon>Sporidiobolales</taxon>
        <taxon>Sporidiobolaceae</taxon>
        <taxon>Rhodotorula</taxon>
    </lineage>
</organism>
<keyword evidence="4" id="KW-1185">Reference proteome</keyword>
<evidence type="ECO:0000313" key="4">
    <source>
        <dbReference type="Proteomes" id="UP001342314"/>
    </source>
</evidence>
<feature type="transmembrane region" description="Helical" evidence="1">
    <location>
        <begin position="84"/>
        <end position="108"/>
    </location>
</feature>
<keyword evidence="1" id="KW-1133">Transmembrane helix</keyword>
<comment type="caution">
    <text evidence="3">The sequence shown here is derived from an EMBL/GenBank/DDBJ whole genome shotgun (WGS) entry which is preliminary data.</text>
</comment>